<dbReference type="Proteomes" id="UP000094578">
    <property type="component" value="Unassembled WGS sequence"/>
</dbReference>
<dbReference type="InterPro" id="IPR011050">
    <property type="entry name" value="Pectin_lyase_fold/virulence"/>
</dbReference>
<dbReference type="GO" id="GO:0030599">
    <property type="term" value="F:pectinesterase activity"/>
    <property type="evidence" value="ECO:0007669"/>
    <property type="project" value="UniProtKB-EC"/>
</dbReference>
<sequence>MQYIPASLLEITVSLDGSGDYTSIQSAIDAIPPDREYPTTIYIQAGIYNEKLHIEKPYVRLIGNSDQPTVITYNDYARKTFPDGSLYHTFYSYTVFVGSDDFSVEHVTFINTAGAGEQVGQALAVYVDSDRAVFRHCRFIGQQDTLFTGPLPPQPIDRGTFGGPREGAPRRKQRQYYKHCYIEGNVDFIFGSATAVFEQCEIFARKRALLSQVSVNPEATEQSSIHGWLTAASTPEDVKYGYVFIDCQLTSDAPAHSFYLGRPWRNYAKVAFVRCDIGEHIHPEGWHNWNKTEAESSVIYKEYGNQGAGASREQRVSWSSLLDRTEVEEYTVARILAGEDSWLPEAGS</sequence>
<keyword evidence="3" id="KW-0063">Aspartyl esterase</keyword>
<evidence type="ECO:0000256" key="2">
    <source>
        <dbReference type="ARBA" id="ARBA00022801"/>
    </source>
</evidence>
<dbReference type="EMBL" id="MDER01000031">
    <property type="protein sequence ID" value="ODP29196.1"/>
    <property type="molecule type" value="Genomic_DNA"/>
</dbReference>
<feature type="domain" description="Pectinesterase catalytic" evidence="4">
    <location>
        <begin position="11"/>
        <end position="148"/>
    </location>
</feature>
<dbReference type="PANTHER" id="PTHR31321:SF57">
    <property type="entry name" value="PECTINESTERASE 53-RELATED"/>
    <property type="match status" value="1"/>
</dbReference>
<dbReference type="PANTHER" id="PTHR31321">
    <property type="entry name" value="ACYL-COA THIOESTER HYDROLASE YBHC-RELATED"/>
    <property type="match status" value="1"/>
</dbReference>
<dbReference type="PATRIC" id="fig|1886670.3.peg.1229"/>
<protein>
    <submittedName>
        <fullName evidence="5">Pectinesterase</fullName>
        <ecNumber evidence="5">3.1.1.11</ecNumber>
    </submittedName>
</protein>
<dbReference type="GO" id="GO:0042545">
    <property type="term" value="P:cell wall modification"/>
    <property type="evidence" value="ECO:0007669"/>
    <property type="project" value="InterPro"/>
</dbReference>
<dbReference type="InterPro" id="IPR012334">
    <property type="entry name" value="Pectin_lyas_fold"/>
</dbReference>
<evidence type="ECO:0000256" key="1">
    <source>
        <dbReference type="ARBA" id="ARBA00008891"/>
    </source>
</evidence>
<dbReference type="GO" id="GO:0009279">
    <property type="term" value="C:cell outer membrane"/>
    <property type="evidence" value="ECO:0007669"/>
    <property type="project" value="TreeGrafter"/>
</dbReference>
<name>A0A1E3L625_9BACL</name>
<feature type="domain" description="Pectinesterase catalytic" evidence="4">
    <location>
        <begin position="172"/>
        <end position="338"/>
    </location>
</feature>
<dbReference type="STRING" id="1886670.PTI45_01205"/>
<keyword evidence="2 5" id="KW-0378">Hydrolase</keyword>
<accession>A0A1E3L625</accession>
<comment type="caution">
    <text evidence="5">The sequence shown here is derived from an EMBL/GenBank/DDBJ whole genome shotgun (WGS) entry which is preliminary data.</text>
</comment>
<organism evidence="5 6">
    <name type="scientific">Paenibacillus nuruki</name>
    <dbReference type="NCBI Taxonomy" id="1886670"/>
    <lineage>
        <taxon>Bacteria</taxon>
        <taxon>Bacillati</taxon>
        <taxon>Bacillota</taxon>
        <taxon>Bacilli</taxon>
        <taxon>Bacillales</taxon>
        <taxon>Paenibacillaceae</taxon>
        <taxon>Paenibacillus</taxon>
    </lineage>
</organism>
<keyword evidence="6" id="KW-1185">Reference proteome</keyword>
<dbReference type="EC" id="3.1.1.11" evidence="5"/>
<dbReference type="RefSeq" id="WP_217492690.1">
    <property type="nucleotide sequence ID" value="NZ_MDER01000031.1"/>
</dbReference>
<dbReference type="Pfam" id="PF01095">
    <property type="entry name" value="Pectinesterase"/>
    <property type="match status" value="2"/>
</dbReference>
<evidence type="ECO:0000256" key="3">
    <source>
        <dbReference type="ARBA" id="ARBA00023085"/>
    </source>
</evidence>
<comment type="similarity">
    <text evidence="1">Belongs to the pectinesterase family.</text>
</comment>
<evidence type="ECO:0000313" key="6">
    <source>
        <dbReference type="Proteomes" id="UP000094578"/>
    </source>
</evidence>
<evidence type="ECO:0000313" key="5">
    <source>
        <dbReference type="EMBL" id="ODP29196.1"/>
    </source>
</evidence>
<dbReference type="InterPro" id="IPR000070">
    <property type="entry name" value="Pectinesterase_cat"/>
</dbReference>
<dbReference type="Gene3D" id="2.160.20.10">
    <property type="entry name" value="Single-stranded right-handed beta-helix, Pectin lyase-like"/>
    <property type="match status" value="1"/>
</dbReference>
<gene>
    <name evidence="5" type="ORF">PTI45_01205</name>
</gene>
<proteinExistence type="inferred from homology"/>
<dbReference type="SUPFAM" id="SSF51126">
    <property type="entry name" value="Pectin lyase-like"/>
    <property type="match status" value="1"/>
</dbReference>
<evidence type="ECO:0000259" key="4">
    <source>
        <dbReference type="Pfam" id="PF01095"/>
    </source>
</evidence>
<dbReference type="AlphaFoldDB" id="A0A1E3L625"/>
<reference evidence="5 6" key="1">
    <citation type="submission" date="2016-08" db="EMBL/GenBank/DDBJ databases">
        <title>Genome sequencing of Paenibacillus sp. TI45-13ar, isolated from Korean traditional nuruk.</title>
        <authorList>
            <person name="Kim S.-J."/>
        </authorList>
    </citation>
    <scope>NUCLEOTIDE SEQUENCE [LARGE SCALE GENOMIC DNA]</scope>
    <source>
        <strain evidence="5 6">TI45-13ar</strain>
    </source>
</reference>